<protein>
    <submittedName>
        <fullName evidence="2">Uncharacterized protein</fullName>
    </submittedName>
</protein>
<organism evidence="2 3">
    <name type="scientific">Dactylosporangium matsuzakiense</name>
    <dbReference type="NCBI Taxonomy" id="53360"/>
    <lineage>
        <taxon>Bacteria</taxon>
        <taxon>Bacillati</taxon>
        <taxon>Actinomycetota</taxon>
        <taxon>Actinomycetes</taxon>
        <taxon>Micromonosporales</taxon>
        <taxon>Micromonosporaceae</taxon>
        <taxon>Dactylosporangium</taxon>
    </lineage>
</organism>
<keyword evidence="1" id="KW-0472">Membrane</keyword>
<evidence type="ECO:0000313" key="2">
    <source>
        <dbReference type="EMBL" id="GLK98668.1"/>
    </source>
</evidence>
<dbReference type="Proteomes" id="UP001143480">
    <property type="component" value="Unassembled WGS sequence"/>
</dbReference>
<keyword evidence="1" id="KW-0812">Transmembrane</keyword>
<keyword evidence="3" id="KW-1185">Reference proteome</keyword>
<gene>
    <name evidence="2" type="ORF">GCM10017581_004090</name>
</gene>
<name>A0A9W6KDC3_9ACTN</name>
<dbReference type="AlphaFoldDB" id="A0A9W6KDC3"/>
<evidence type="ECO:0000313" key="3">
    <source>
        <dbReference type="Proteomes" id="UP001143480"/>
    </source>
</evidence>
<keyword evidence="1" id="KW-1133">Transmembrane helix</keyword>
<comment type="caution">
    <text evidence="2">The sequence shown here is derived from an EMBL/GenBank/DDBJ whole genome shotgun (WGS) entry which is preliminary data.</text>
</comment>
<proteinExistence type="predicted"/>
<sequence length="386" mass="40766">MSNSERSVDMQDLLRQARNDALSEAPPMGRGVDDVVAEGRRRHGRHRLLQGGAAVATAAAVVAAIALPHSFAARPGNVVAAPPAAAAVTYPTSDWMYGFKGYRTGDFTVTGAEHVTPGYQELYVQRGKQMSDLYDGVGGGVVASSPLYSANITVYRPGVFQPTKFANGEKVTVNGRPGLFASSMMYIDSSDIGPNVALAWQYADNAWAVAASVVDGEFNRAELLQLAAGLAPSPPAPVTVAFKTDYTPQGYSLTSAGRTDDFPSGASYMSASIRLSKTRPSYTSLTEPVDASLDHGPTVRIALYPVEFTDTAHRQPGGAAYCNAGNANLCFRMSPDGRYLAEIYADGGAAIPQSELLRTLRGVEFANPAQPSTWFALTSAIPASAL</sequence>
<feature type="transmembrane region" description="Helical" evidence="1">
    <location>
        <begin position="48"/>
        <end position="67"/>
    </location>
</feature>
<dbReference type="PROSITE" id="PS51318">
    <property type="entry name" value="TAT"/>
    <property type="match status" value="1"/>
</dbReference>
<evidence type="ECO:0000256" key="1">
    <source>
        <dbReference type="SAM" id="Phobius"/>
    </source>
</evidence>
<accession>A0A9W6KDC3</accession>
<reference evidence="2" key="1">
    <citation type="journal article" date="2014" name="Int. J. Syst. Evol. Microbiol.">
        <title>Complete genome sequence of Corynebacterium casei LMG S-19264T (=DSM 44701T), isolated from a smear-ripened cheese.</title>
        <authorList>
            <consortium name="US DOE Joint Genome Institute (JGI-PGF)"/>
            <person name="Walter F."/>
            <person name="Albersmeier A."/>
            <person name="Kalinowski J."/>
            <person name="Ruckert C."/>
        </authorList>
    </citation>
    <scope>NUCLEOTIDE SEQUENCE</scope>
    <source>
        <strain evidence="2">VKM Ac-1321</strain>
    </source>
</reference>
<dbReference type="InterPro" id="IPR006311">
    <property type="entry name" value="TAT_signal"/>
</dbReference>
<reference evidence="2" key="2">
    <citation type="submission" date="2023-01" db="EMBL/GenBank/DDBJ databases">
        <authorList>
            <person name="Sun Q."/>
            <person name="Evtushenko L."/>
        </authorList>
    </citation>
    <scope>NUCLEOTIDE SEQUENCE</scope>
    <source>
        <strain evidence="2">VKM Ac-1321</strain>
    </source>
</reference>
<dbReference type="EMBL" id="BSFP01000002">
    <property type="protein sequence ID" value="GLK98668.1"/>
    <property type="molecule type" value="Genomic_DNA"/>
</dbReference>